<dbReference type="SMART" id="SM00642">
    <property type="entry name" value="Aamy"/>
    <property type="match status" value="1"/>
</dbReference>
<dbReference type="GO" id="GO:0004553">
    <property type="term" value="F:hydrolase activity, hydrolyzing O-glycosyl compounds"/>
    <property type="evidence" value="ECO:0007669"/>
    <property type="project" value="InterPro"/>
</dbReference>
<feature type="region of interest" description="Disordered" evidence="3">
    <location>
        <begin position="1"/>
        <end position="25"/>
    </location>
</feature>
<evidence type="ECO:0000256" key="1">
    <source>
        <dbReference type="ARBA" id="ARBA00022801"/>
    </source>
</evidence>
<evidence type="ECO:0000313" key="5">
    <source>
        <dbReference type="EMBL" id="SES21697.1"/>
    </source>
</evidence>
<gene>
    <name evidence="5" type="ORF">SAMN05216199_2372</name>
</gene>
<reference evidence="6" key="1">
    <citation type="submission" date="2016-10" db="EMBL/GenBank/DDBJ databases">
        <authorList>
            <person name="Varghese N."/>
            <person name="Submissions S."/>
        </authorList>
    </citation>
    <scope>NUCLEOTIDE SEQUENCE [LARGE SCALE GENOMIC DNA]</scope>
    <source>
        <strain evidence="6">CGMCC 1.6963</strain>
    </source>
</reference>
<protein>
    <submittedName>
        <fullName evidence="5">Alpha-glucosidase</fullName>
    </submittedName>
</protein>
<dbReference type="RefSeq" id="WP_245735751.1">
    <property type="nucleotide sequence ID" value="NZ_FOHB01000004.1"/>
</dbReference>
<dbReference type="InterPro" id="IPR013783">
    <property type="entry name" value="Ig-like_fold"/>
</dbReference>
<dbReference type="InterPro" id="IPR017853">
    <property type="entry name" value="GH"/>
</dbReference>
<organism evidence="5 6">
    <name type="scientific">Pedococcus cremeus</name>
    <dbReference type="NCBI Taxonomy" id="587636"/>
    <lineage>
        <taxon>Bacteria</taxon>
        <taxon>Bacillati</taxon>
        <taxon>Actinomycetota</taxon>
        <taxon>Actinomycetes</taxon>
        <taxon>Micrococcales</taxon>
        <taxon>Intrasporangiaceae</taxon>
        <taxon>Pedococcus</taxon>
    </lineage>
</organism>
<dbReference type="PANTHER" id="PTHR10357">
    <property type="entry name" value="ALPHA-AMYLASE FAMILY MEMBER"/>
    <property type="match status" value="1"/>
</dbReference>
<dbReference type="CDD" id="cd02857">
    <property type="entry name" value="E_set_CDase_PDE_N"/>
    <property type="match status" value="1"/>
</dbReference>
<feature type="domain" description="Glycosyl hydrolase family 13 catalytic" evidence="4">
    <location>
        <begin position="151"/>
        <end position="538"/>
    </location>
</feature>
<keyword evidence="6" id="KW-1185">Reference proteome</keyword>
<dbReference type="CDD" id="cd11338">
    <property type="entry name" value="AmyAc_CMD"/>
    <property type="match status" value="1"/>
</dbReference>
<dbReference type="EMBL" id="FOHB01000004">
    <property type="protein sequence ID" value="SES21697.1"/>
    <property type="molecule type" value="Genomic_DNA"/>
</dbReference>
<keyword evidence="1" id="KW-0378">Hydrolase</keyword>
<dbReference type="Pfam" id="PF00128">
    <property type="entry name" value="Alpha-amylase"/>
    <property type="match status" value="1"/>
</dbReference>
<accession>A0A1H9VK29</accession>
<proteinExistence type="predicted"/>
<evidence type="ECO:0000313" key="6">
    <source>
        <dbReference type="Proteomes" id="UP000199019"/>
    </source>
</evidence>
<dbReference type="Proteomes" id="UP000199019">
    <property type="component" value="Unassembled WGS sequence"/>
</dbReference>
<dbReference type="InterPro" id="IPR004185">
    <property type="entry name" value="Glyco_hydro_13_lg-like_dom"/>
</dbReference>
<evidence type="ECO:0000259" key="4">
    <source>
        <dbReference type="SMART" id="SM00642"/>
    </source>
</evidence>
<sequence length="628" mass="69911">MSSSEPGHHVDPARTGGSTHRDLLAQPHHDGSALYVSNPYPALGETVTVRVRVPRGADVTAVHVRLTPDAEPSFVDAVVEKQTATDTWWAADVVVHNPVTNYRFILEGGPTAYQWLNGTGLHLRDVPDAADFRITAFGAPPAWAGDAVVYQVFPDRFGRSAAQDDREVPEWAVPMQWDEPVRLEPDVIATQLYGGDLDGIVEHLDHLERLGVSVLYLTPFFPARSNHRYDASSFDRVDPVLGGDEALARLVDACHERGIRVLGDFTTNHTGDAHEWFVRAHQDPESEERGYYFWEDGDYVSWLGVKSLPKLNYESEGLRRRVFDDPDGVVRHWITGDSPLDGWRVDVANMTGRYRGQDLNGELARQMRGAMQQAAPDALLVGEHCHDYTQDAQGDGWHGVMNYAGFTRPVWTWLRDRGHAPKFLGSPLMVPRLGGHSVMETMREFAAMVPWSTVRHSFNLVGSHDTTRIRTLVGDDARQVEVAAGLLFTLPGIPMFTYGDEVGMEGEFGEDGRRPMPWDEQRWDSSLLEAYRGLIAARRGSVALREGGLRWVHADDDALVFLRESPTEVALVHCARHAHEPVTLDASRIPGVEGGEAKYGDAPEFDGGRMTLRAPGPQVRVWTWTVSE</sequence>
<evidence type="ECO:0000256" key="2">
    <source>
        <dbReference type="ARBA" id="ARBA00023295"/>
    </source>
</evidence>
<dbReference type="InterPro" id="IPR006047">
    <property type="entry name" value="GH13_cat_dom"/>
</dbReference>
<dbReference type="SUPFAM" id="SSF51445">
    <property type="entry name" value="(Trans)glycosidases"/>
    <property type="match status" value="1"/>
</dbReference>
<dbReference type="PANTHER" id="PTHR10357:SF210">
    <property type="entry name" value="MALTODEXTRIN GLUCOSIDASE"/>
    <property type="match status" value="1"/>
</dbReference>
<dbReference type="Gene3D" id="2.60.40.10">
    <property type="entry name" value="Immunoglobulins"/>
    <property type="match status" value="1"/>
</dbReference>
<dbReference type="AlphaFoldDB" id="A0A1H9VK29"/>
<dbReference type="STRING" id="587636.SAMN05216199_2372"/>
<evidence type="ECO:0000256" key="3">
    <source>
        <dbReference type="SAM" id="MobiDB-lite"/>
    </source>
</evidence>
<dbReference type="Gene3D" id="3.20.20.80">
    <property type="entry name" value="Glycosidases"/>
    <property type="match status" value="1"/>
</dbReference>
<name>A0A1H9VK29_9MICO</name>
<dbReference type="GO" id="GO:0005975">
    <property type="term" value="P:carbohydrate metabolic process"/>
    <property type="evidence" value="ECO:0007669"/>
    <property type="project" value="InterPro"/>
</dbReference>
<keyword evidence="2" id="KW-0326">Glycosidase</keyword>
<feature type="compositionally biased region" description="Basic and acidic residues" evidence="3">
    <location>
        <begin position="1"/>
        <end position="12"/>
    </location>
</feature>